<evidence type="ECO:0000313" key="1">
    <source>
        <dbReference type="EMBL" id="ORY38220.1"/>
    </source>
</evidence>
<dbReference type="OrthoDB" id="5572844at2759"/>
<dbReference type="InterPro" id="IPR018608">
    <property type="entry name" value="Gti1/Pac2"/>
</dbReference>
<sequence>MDPRVSGSNYSHETFFGYIKNPSDALVIIECCIQRHLKPFDRPPSDMLHLPIRSGSVIVLSDSANGVKRWRPVRAYGPFLLYKYTKWVTKRTLTLFGSDGNRHRVISYYNQQDVLDLHNRLARNERPWDETVFKLPSKTLTSRCDTAPFAEYSHMSLPPILDKRQITRITDKPSLPKLREVLPSQFLDNQWCHTSSNYHQVPGYPMWHPYYYHHIPASAESYQHRLSGILMDTFPSLLTHINLFY</sequence>
<name>A0A1Y2BTX5_9FUNG</name>
<comment type="caution">
    <text evidence="1">The sequence shown here is derived from an EMBL/GenBank/DDBJ whole genome shotgun (WGS) entry which is preliminary data.</text>
</comment>
<dbReference type="EMBL" id="MCGO01000045">
    <property type="protein sequence ID" value="ORY38220.1"/>
    <property type="molecule type" value="Genomic_DNA"/>
</dbReference>
<reference evidence="1 2" key="1">
    <citation type="submission" date="2016-07" db="EMBL/GenBank/DDBJ databases">
        <title>Pervasive Adenine N6-methylation of Active Genes in Fungi.</title>
        <authorList>
            <consortium name="DOE Joint Genome Institute"/>
            <person name="Mondo S.J."/>
            <person name="Dannebaum R.O."/>
            <person name="Kuo R.C."/>
            <person name="Labutti K."/>
            <person name="Haridas S."/>
            <person name="Kuo A."/>
            <person name="Salamov A."/>
            <person name="Ahrendt S.R."/>
            <person name="Lipzen A."/>
            <person name="Sullivan W."/>
            <person name="Andreopoulos W.B."/>
            <person name="Clum A."/>
            <person name="Lindquist E."/>
            <person name="Daum C."/>
            <person name="Ramamoorthy G.K."/>
            <person name="Gryganskyi A."/>
            <person name="Culley D."/>
            <person name="Magnuson J.K."/>
            <person name="James T.Y."/>
            <person name="O'Malley M.A."/>
            <person name="Stajich J.E."/>
            <person name="Spatafora J.W."/>
            <person name="Visel A."/>
            <person name="Grigoriev I.V."/>
        </authorList>
    </citation>
    <scope>NUCLEOTIDE SEQUENCE [LARGE SCALE GENOMIC DNA]</scope>
    <source>
        <strain evidence="1 2">JEL800</strain>
    </source>
</reference>
<gene>
    <name evidence="1" type="ORF">BCR33DRAFT_720924</name>
</gene>
<dbReference type="GO" id="GO:0003677">
    <property type="term" value="F:DNA binding"/>
    <property type="evidence" value="ECO:0007669"/>
    <property type="project" value="TreeGrafter"/>
</dbReference>
<dbReference type="AlphaFoldDB" id="A0A1Y2BTX5"/>
<keyword evidence="2" id="KW-1185">Reference proteome</keyword>
<protein>
    <submittedName>
        <fullName evidence="1">Uncharacterized protein</fullName>
    </submittedName>
</protein>
<dbReference type="Proteomes" id="UP000193642">
    <property type="component" value="Unassembled WGS sequence"/>
</dbReference>
<proteinExistence type="predicted"/>
<dbReference type="Pfam" id="PF09729">
    <property type="entry name" value="Gti1_Pac2"/>
    <property type="match status" value="1"/>
</dbReference>
<dbReference type="PANTHER" id="PTHR28027:SF2">
    <property type="entry name" value="TRANSCRIPTIONAL REGULATOR MIT1"/>
    <property type="match status" value="1"/>
</dbReference>
<evidence type="ECO:0000313" key="2">
    <source>
        <dbReference type="Proteomes" id="UP000193642"/>
    </source>
</evidence>
<dbReference type="PANTHER" id="PTHR28027">
    <property type="entry name" value="TRANSCRIPTIONAL REGULATOR MIT1"/>
    <property type="match status" value="1"/>
</dbReference>
<accession>A0A1Y2BTX5</accession>
<organism evidence="1 2">
    <name type="scientific">Rhizoclosmatium globosum</name>
    <dbReference type="NCBI Taxonomy" id="329046"/>
    <lineage>
        <taxon>Eukaryota</taxon>
        <taxon>Fungi</taxon>
        <taxon>Fungi incertae sedis</taxon>
        <taxon>Chytridiomycota</taxon>
        <taxon>Chytridiomycota incertae sedis</taxon>
        <taxon>Chytridiomycetes</taxon>
        <taxon>Chytridiales</taxon>
        <taxon>Chytriomycetaceae</taxon>
        <taxon>Rhizoclosmatium</taxon>
    </lineage>
</organism>